<dbReference type="PANTHER" id="PTHR30348">
    <property type="entry name" value="UNCHARACTERIZED PROTEIN YECE"/>
    <property type="match status" value="1"/>
</dbReference>
<organism evidence="2 3">
    <name type="scientific">Streptomyces sudanensis</name>
    <dbReference type="NCBI Taxonomy" id="436397"/>
    <lineage>
        <taxon>Bacteria</taxon>
        <taxon>Bacillati</taxon>
        <taxon>Actinomycetota</taxon>
        <taxon>Actinomycetes</taxon>
        <taxon>Kitasatosporales</taxon>
        <taxon>Streptomycetaceae</taxon>
        <taxon>Streptomyces</taxon>
    </lineage>
</organism>
<proteinExistence type="predicted"/>
<feature type="region of interest" description="Disordered" evidence="1">
    <location>
        <begin position="291"/>
        <end position="338"/>
    </location>
</feature>
<keyword evidence="3" id="KW-1185">Reference proteome</keyword>
<evidence type="ECO:0000313" key="3">
    <source>
        <dbReference type="Proteomes" id="UP001056383"/>
    </source>
</evidence>
<dbReference type="Gene3D" id="3.20.20.410">
    <property type="entry name" value="Protein of unknown function UPF0759"/>
    <property type="match status" value="1"/>
</dbReference>
<dbReference type="InterPro" id="IPR036520">
    <property type="entry name" value="UPF0759_sf"/>
</dbReference>
<dbReference type="EMBL" id="CP095474">
    <property type="protein sequence ID" value="URN18320.1"/>
    <property type="molecule type" value="Genomic_DNA"/>
</dbReference>
<feature type="compositionally biased region" description="Polar residues" evidence="1">
    <location>
        <begin position="324"/>
        <end position="338"/>
    </location>
</feature>
<dbReference type="PANTHER" id="PTHR30348:SF13">
    <property type="entry name" value="UPF0759 PROTEIN YUNF"/>
    <property type="match status" value="1"/>
</dbReference>
<evidence type="ECO:0000256" key="1">
    <source>
        <dbReference type="SAM" id="MobiDB-lite"/>
    </source>
</evidence>
<dbReference type="RefSeq" id="WP_010476617.1">
    <property type="nucleotide sequence ID" value="NZ_CP095474.1"/>
</dbReference>
<dbReference type="SUPFAM" id="SSF117396">
    <property type="entry name" value="TM1631-like"/>
    <property type="match status" value="1"/>
</dbReference>
<accession>A0ABY4TJG9</accession>
<evidence type="ECO:0000313" key="2">
    <source>
        <dbReference type="EMBL" id="URN18320.1"/>
    </source>
</evidence>
<sequence>MGDIMIGTCSWTDPALVSSGWYPSGRRDAEGRLRHYADRFPLVEVDSTYYGMPSVRNSRLWAERTPDGFRFDVKAFSLLTGHPTRPAAVPADLRPALARHGRARGAPADPGLLDEVWTRFAAALGPLREAGRLGAVLFQLPPWAAPGPDARTFLEECRRRTAGWRVAVEFRHPGWWGEDERTRTAALLGGLDLAAVAVDTARGLPGSLTPDVPVTDPALSVVRFHGRSPAWGTGTKEDRFRHDYTADELREWAPRVRALADRAAEVHVLFNNCCGDAAVRAAEAMRRVLGAEGTEETPRTGTHGGSPAGQTDPHTIGPDRRDTPSASGTGTQEVSCRN</sequence>
<protein>
    <submittedName>
        <fullName evidence="2">DUF72 domain-containing protein</fullName>
    </submittedName>
</protein>
<gene>
    <name evidence="2" type="ORF">MW084_22895</name>
</gene>
<reference evidence="2" key="1">
    <citation type="submission" date="2022-04" db="EMBL/GenBank/DDBJ databases">
        <title>Systematic whole-genome sequencing reveals an unexpected diversity among actinomycetoma pathogens and provides insights into their antibacterial susceptibilities.</title>
        <authorList>
            <person name="Watson A.K."/>
            <person name="Kepplinger B."/>
            <person name="Bakhiet S.M."/>
            <person name="Mhmoud N.A."/>
            <person name="Chapman J."/>
            <person name="Allenby N."/>
            <person name="Mickiewicz K."/>
            <person name="Goodfellow M."/>
            <person name="Fahal A.H."/>
            <person name="Errington J."/>
        </authorList>
    </citation>
    <scope>NUCLEOTIDE SEQUENCE</scope>
    <source>
        <strain evidence="2">SD 504</strain>
    </source>
</reference>
<dbReference type="Pfam" id="PF01904">
    <property type="entry name" value="DUF72"/>
    <property type="match status" value="1"/>
</dbReference>
<name>A0ABY4TJG9_9ACTN</name>
<dbReference type="Proteomes" id="UP001056383">
    <property type="component" value="Chromosome"/>
</dbReference>
<dbReference type="InterPro" id="IPR002763">
    <property type="entry name" value="DUF72"/>
</dbReference>